<keyword evidence="1" id="KW-0472">Membrane</keyword>
<dbReference type="Proteomes" id="UP001214415">
    <property type="component" value="Chromosome 7"/>
</dbReference>
<proteinExistence type="predicted"/>
<sequence>MCVFRELGGNNSSVSTLTTMAMTLNSKATSELVIIGFAWLLQICGWVTAFVAQTYAEHENVFNLLNTLSPPSFGNLLRVVWMAIWAELLLVFLLPAVMFSKLRLHMLTMLLSTAGLTLASIATSATIYLVDLPFKAVTATACGYLVLALANGITATYYAIAYDNRTEVVEARTTSIDQDTIVNKA</sequence>
<gene>
    <name evidence="2" type="ORF">MEQU1_003400</name>
</gene>
<organism evidence="2 3">
    <name type="scientific">Malassezia equina</name>
    <dbReference type="NCBI Taxonomy" id="1381935"/>
    <lineage>
        <taxon>Eukaryota</taxon>
        <taxon>Fungi</taxon>
        <taxon>Dikarya</taxon>
        <taxon>Basidiomycota</taxon>
        <taxon>Ustilaginomycotina</taxon>
        <taxon>Malasseziomycetes</taxon>
        <taxon>Malasseziales</taxon>
        <taxon>Malasseziaceae</taxon>
        <taxon>Malassezia</taxon>
    </lineage>
</organism>
<evidence type="ECO:0000256" key="1">
    <source>
        <dbReference type="SAM" id="Phobius"/>
    </source>
</evidence>
<feature type="transmembrane region" description="Helical" evidence="1">
    <location>
        <begin position="76"/>
        <end position="97"/>
    </location>
</feature>
<feature type="transmembrane region" description="Helical" evidence="1">
    <location>
        <begin position="109"/>
        <end position="130"/>
    </location>
</feature>
<protein>
    <submittedName>
        <fullName evidence="2">Uncharacterized protein</fullName>
    </submittedName>
</protein>
<keyword evidence="3" id="KW-1185">Reference proteome</keyword>
<dbReference type="AlphaFoldDB" id="A0AAF0J0F6"/>
<evidence type="ECO:0000313" key="2">
    <source>
        <dbReference type="EMBL" id="WFD24697.1"/>
    </source>
</evidence>
<name>A0AAF0J0F6_9BASI</name>
<feature type="transmembrane region" description="Helical" evidence="1">
    <location>
        <begin position="32"/>
        <end position="56"/>
    </location>
</feature>
<feature type="transmembrane region" description="Helical" evidence="1">
    <location>
        <begin position="136"/>
        <end position="160"/>
    </location>
</feature>
<keyword evidence="1" id="KW-0812">Transmembrane</keyword>
<reference evidence="2" key="1">
    <citation type="submission" date="2023-03" db="EMBL/GenBank/DDBJ databases">
        <title>Mating type loci evolution in Malassezia.</title>
        <authorList>
            <person name="Coelho M.A."/>
        </authorList>
    </citation>
    <scope>NUCLEOTIDE SEQUENCE</scope>
    <source>
        <strain evidence="2">CBS 12830</strain>
    </source>
</reference>
<dbReference type="EMBL" id="CP119906">
    <property type="protein sequence ID" value="WFD24697.1"/>
    <property type="molecule type" value="Genomic_DNA"/>
</dbReference>
<accession>A0AAF0J0F6</accession>
<evidence type="ECO:0000313" key="3">
    <source>
        <dbReference type="Proteomes" id="UP001214415"/>
    </source>
</evidence>
<keyword evidence="1" id="KW-1133">Transmembrane helix</keyword>